<feature type="domain" description="VTT" evidence="8">
    <location>
        <begin position="11"/>
        <end position="114"/>
    </location>
</feature>
<organism evidence="9 10">
    <name type="scientific">Haloactinospora alba</name>
    <dbReference type="NCBI Taxonomy" id="405555"/>
    <lineage>
        <taxon>Bacteria</taxon>
        <taxon>Bacillati</taxon>
        <taxon>Actinomycetota</taxon>
        <taxon>Actinomycetes</taxon>
        <taxon>Streptosporangiales</taxon>
        <taxon>Nocardiopsidaceae</taxon>
        <taxon>Haloactinospora</taxon>
    </lineage>
</organism>
<comment type="caution">
    <text evidence="9">The sequence shown here is derived from an EMBL/GenBank/DDBJ whole genome shotgun (WGS) entry which is preliminary data.</text>
</comment>
<evidence type="ECO:0000256" key="1">
    <source>
        <dbReference type="ARBA" id="ARBA00004651"/>
    </source>
</evidence>
<evidence type="ECO:0000259" key="8">
    <source>
        <dbReference type="Pfam" id="PF09335"/>
    </source>
</evidence>
<reference evidence="9 10" key="1">
    <citation type="submission" date="2019-06" db="EMBL/GenBank/DDBJ databases">
        <title>Sequencing the genomes of 1000 actinobacteria strains.</title>
        <authorList>
            <person name="Klenk H.-P."/>
        </authorList>
    </citation>
    <scope>NUCLEOTIDE SEQUENCE [LARGE SCALE GENOMIC DNA]</scope>
    <source>
        <strain evidence="9 10">DSM 45015</strain>
    </source>
</reference>
<evidence type="ECO:0000256" key="2">
    <source>
        <dbReference type="ARBA" id="ARBA00010792"/>
    </source>
</evidence>
<protein>
    <submittedName>
        <fullName evidence="9">Membrane protein DedA with SNARE-associated domain</fullName>
    </submittedName>
</protein>
<keyword evidence="4 7" id="KW-0812">Transmembrane</keyword>
<dbReference type="PANTHER" id="PTHR42709">
    <property type="entry name" value="ALKALINE PHOSPHATASE LIKE PROTEIN"/>
    <property type="match status" value="1"/>
</dbReference>
<evidence type="ECO:0000256" key="4">
    <source>
        <dbReference type="ARBA" id="ARBA00022692"/>
    </source>
</evidence>
<evidence type="ECO:0000256" key="3">
    <source>
        <dbReference type="ARBA" id="ARBA00022475"/>
    </source>
</evidence>
<dbReference type="EMBL" id="VFQC01000001">
    <property type="protein sequence ID" value="TQN30858.1"/>
    <property type="molecule type" value="Genomic_DNA"/>
</dbReference>
<sequence>MDYGFLEGEPFWTVYLVLGVIALLRTQTIYWLGRFLGKGVRRSRLAIRLGERLDRAQRMIDRFGPPAVTLSYLTVGIQSAIHLTAGAMRMSFPRYLAAALPGSALWAAVYSLGGMAALTLWWRAFLRSPLVAVTAATLLLLLAIVLLVVWRRRSGAGPRTANDTGVHTPELTGSQCRNLGQCE</sequence>
<keyword evidence="6 7" id="KW-0472">Membrane</keyword>
<proteinExistence type="inferred from homology"/>
<dbReference type="AlphaFoldDB" id="A0A543NG85"/>
<comment type="subcellular location">
    <subcellularLocation>
        <location evidence="1">Cell membrane</location>
        <topology evidence="1">Multi-pass membrane protein</topology>
    </subcellularLocation>
</comment>
<gene>
    <name evidence="9" type="ORF">FHX37_0746</name>
</gene>
<evidence type="ECO:0000256" key="6">
    <source>
        <dbReference type="ARBA" id="ARBA00023136"/>
    </source>
</evidence>
<name>A0A543NG85_9ACTN</name>
<evidence type="ECO:0000313" key="10">
    <source>
        <dbReference type="Proteomes" id="UP000317422"/>
    </source>
</evidence>
<dbReference type="PANTHER" id="PTHR42709:SF6">
    <property type="entry name" value="UNDECAPRENYL PHOSPHATE TRANSPORTER A"/>
    <property type="match status" value="1"/>
</dbReference>
<dbReference type="OrthoDB" id="3426404at2"/>
<feature type="transmembrane region" description="Helical" evidence="7">
    <location>
        <begin position="95"/>
        <end position="122"/>
    </location>
</feature>
<dbReference type="Pfam" id="PF09335">
    <property type="entry name" value="VTT_dom"/>
    <property type="match status" value="1"/>
</dbReference>
<evidence type="ECO:0000313" key="9">
    <source>
        <dbReference type="EMBL" id="TQN30858.1"/>
    </source>
</evidence>
<evidence type="ECO:0000256" key="5">
    <source>
        <dbReference type="ARBA" id="ARBA00022989"/>
    </source>
</evidence>
<feature type="transmembrane region" description="Helical" evidence="7">
    <location>
        <begin position="12"/>
        <end position="33"/>
    </location>
</feature>
<evidence type="ECO:0000256" key="7">
    <source>
        <dbReference type="SAM" id="Phobius"/>
    </source>
</evidence>
<dbReference type="Proteomes" id="UP000317422">
    <property type="component" value="Unassembled WGS sequence"/>
</dbReference>
<dbReference type="GO" id="GO:0005886">
    <property type="term" value="C:plasma membrane"/>
    <property type="evidence" value="ECO:0007669"/>
    <property type="project" value="UniProtKB-SubCell"/>
</dbReference>
<comment type="similarity">
    <text evidence="2">Belongs to the DedA family.</text>
</comment>
<feature type="transmembrane region" description="Helical" evidence="7">
    <location>
        <begin position="128"/>
        <end position="150"/>
    </location>
</feature>
<keyword evidence="5 7" id="KW-1133">Transmembrane helix</keyword>
<dbReference type="InterPro" id="IPR032816">
    <property type="entry name" value="VTT_dom"/>
</dbReference>
<keyword evidence="10" id="KW-1185">Reference proteome</keyword>
<accession>A0A543NG85</accession>
<keyword evidence="3" id="KW-1003">Cell membrane</keyword>
<dbReference type="InterPro" id="IPR051311">
    <property type="entry name" value="DedA_domain"/>
</dbReference>
<dbReference type="RefSeq" id="WP_141922113.1">
    <property type="nucleotide sequence ID" value="NZ_VFQC01000001.1"/>
</dbReference>